<dbReference type="Gene3D" id="1.10.287.1260">
    <property type="match status" value="1"/>
</dbReference>
<dbReference type="InterPro" id="IPR006685">
    <property type="entry name" value="MscS_channel_2nd"/>
</dbReference>
<organism evidence="9 10">
    <name type="scientific">Acetobacter pomorum DM001</name>
    <dbReference type="NCBI Taxonomy" id="945681"/>
    <lineage>
        <taxon>Bacteria</taxon>
        <taxon>Pseudomonadati</taxon>
        <taxon>Pseudomonadota</taxon>
        <taxon>Alphaproteobacteria</taxon>
        <taxon>Acetobacterales</taxon>
        <taxon>Acetobacteraceae</taxon>
        <taxon>Acetobacter</taxon>
    </lineage>
</organism>
<dbReference type="Proteomes" id="UP000018454">
    <property type="component" value="Unassembled WGS sequence"/>
</dbReference>
<dbReference type="Gene3D" id="2.30.30.60">
    <property type="match status" value="1"/>
</dbReference>
<dbReference type="InterPro" id="IPR023408">
    <property type="entry name" value="MscS_beta-dom_sf"/>
</dbReference>
<dbReference type="SUPFAM" id="SSF82861">
    <property type="entry name" value="Mechanosensitive channel protein MscS (YggB), transmembrane region"/>
    <property type="match status" value="1"/>
</dbReference>
<evidence type="ECO:0000256" key="5">
    <source>
        <dbReference type="ARBA" id="ARBA00022989"/>
    </source>
</evidence>
<evidence type="ECO:0000313" key="9">
    <source>
        <dbReference type="EMBL" id="EGE48185.1"/>
    </source>
</evidence>
<gene>
    <name evidence="9" type="primary">kefA</name>
    <name evidence="9" type="ORF">APO_1224</name>
</gene>
<dbReference type="InterPro" id="IPR052702">
    <property type="entry name" value="MscS-like_channel"/>
</dbReference>
<feature type="transmembrane region" description="Helical" evidence="7">
    <location>
        <begin position="258"/>
        <end position="277"/>
    </location>
</feature>
<evidence type="ECO:0000256" key="4">
    <source>
        <dbReference type="ARBA" id="ARBA00022692"/>
    </source>
</evidence>
<accession>F1YTG1</accession>
<dbReference type="AlphaFoldDB" id="F1YTG1"/>
<dbReference type="SUPFAM" id="SSF82689">
    <property type="entry name" value="Mechanosensitive channel protein MscS (YggB), C-terminal domain"/>
    <property type="match status" value="1"/>
</dbReference>
<feature type="transmembrane region" description="Helical" evidence="7">
    <location>
        <begin position="621"/>
        <end position="642"/>
    </location>
</feature>
<reference evidence="9 10" key="1">
    <citation type="journal article" date="2011" name="Science">
        <title>Drosophila microbiome modulates host developmental and metabolic homeostasis via insulin signaling.</title>
        <authorList>
            <person name="Shin S.C."/>
            <person name="Kim S.H."/>
            <person name="You H."/>
            <person name="Kim B."/>
            <person name="Kim A.C."/>
            <person name="Lee K.A."/>
            <person name="Yoon J.H."/>
            <person name="Ryu J.H."/>
            <person name="Lee W.J."/>
        </authorList>
    </citation>
    <scope>NUCLEOTIDE SEQUENCE [LARGE SCALE GENOMIC DNA]</scope>
    <source>
        <strain evidence="9 10">DM001</strain>
    </source>
</reference>
<dbReference type="GO" id="GO:0005886">
    <property type="term" value="C:plasma membrane"/>
    <property type="evidence" value="ECO:0007669"/>
    <property type="project" value="UniProtKB-SubCell"/>
</dbReference>
<dbReference type="EMBL" id="AEUP01000023">
    <property type="protein sequence ID" value="EGE48185.1"/>
    <property type="molecule type" value="Genomic_DNA"/>
</dbReference>
<feature type="transmembrane region" description="Helical" evidence="7">
    <location>
        <begin position="404"/>
        <end position="428"/>
    </location>
</feature>
<feature type="transmembrane region" description="Helical" evidence="7">
    <location>
        <begin position="298"/>
        <end position="320"/>
    </location>
</feature>
<evidence type="ECO:0000256" key="1">
    <source>
        <dbReference type="ARBA" id="ARBA00004651"/>
    </source>
</evidence>
<comment type="caution">
    <text evidence="9">The sequence shown here is derived from an EMBL/GenBank/DDBJ whole genome shotgun (WGS) entry which is preliminary data.</text>
</comment>
<dbReference type="PANTHER" id="PTHR30347">
    <property type="entry name" value="POTASSIUM CHANNEL RELATED"/>
    <property type="match status" value="1"/>
</dbReference>
<evidence type="ECO:0000256" key="7">
    <source>
        <dbReference type="SAM" id="Phobius"/>
    </source>
</evidence>
<dbReference type="GO" id="GO:0008381">
    <property type="term" value="F:mechanosensitive monoatomic ion channel activity"/>
    <property type="evidence" value="ECO:0007669"/>
    <property type="project" value="UniProtKB-ARBA"/>
</dbReference>
<keyword evidence="3" id="KW-1003">Cell membrane</keyword>
<keyword evidence="6 7" id="KW-0472">Membrane</keyword>
<feature type="transmembrane region" description="Helical" evidence="7">
    <location>
        <begin position="340"/>
        <end position="359"/>
    </location>
</feature>
<dbReference type="Pfam" id="PF00924">
    <property type="entry name" value="MS_channel_2nd"/>
    <property type="match status" value="1"/>
</dbReference>
<keyword evidence="4 7" id="KW-0812">Transmembrane</keyword>
<feature type="transmembrane region" description="Helical" evidence="7">
    <location>
        <begin position="582"/>
        <end position="600"/>
    </location>
</feature>
<evidence type="ECO:0000256" key="2">
    <source>
        <dbReference type="ARBA" id="ARBA00008017"/>
    </source>
</evidence>
<proteinExistence type="inferred from homology"/>
<evidence type="ECO:0000259" key="8">
    <source>
        <dbReference type="Pfam" id="PF00924"/>
    </source>
</evidence>
<dbReference type="PANTHER" id="PTHR30347:SF9">
    <property type="entry name" value="MINICONDUCTANCE MECHANOSENSITIVE CHANNEL MSCM"/>
    <property type="match status" value="1"/>
</dbReference>
<keyword evidence="5 7" id="KW-1133">Transmembrane helix</keyword>
<dbReference type="InterPro" id="IPR011014">
    <property type="entry name" value="MscS_channel_TM-2"/>
</dbReference>
<feature type="transmembrane region" description="Helical" evidence="7">
    <location>
        <begin position="380"/>
        <end position="398"/>
    </location>
</feature>
<dbReference type="SUPFAM" id="SSF50182">
    <property type="entry name" value="Sm-like ribonucleoproteins"/>
    <property type="match status" value="1"/>
</dbReference>
<sequence length="832" mass="90535">MAQPPLAPLRYGHKGYFFQTPETQGFLMRLKRFCSFFLSCFVLTQGAVLFGTSSPLLAADTENAPVTAPAPTTLITNAADIVSNSTLESIGTEISAIYQSSQQERSNGQSTTELATLLRRANAVATQTDTLQARLKPYQAVYQNFLDILGKPPGKDDPAEPASITEQRTLLLKKQQDINSRMTRLKLYQVEAQQLVSELRQHGTAIQQATLWQRFPSPLGVNFWSQFTNHFHADATRFSALGGEALGVLGVAFAGKRIFISLGGIALSALLLVGWFFSHGIIRRVVVRFLPAGRIRPIIATLICGVLSLLAWGFSFQIVWSVLAFDNSALDEDLSTLGSMMGAQFPLCGLVIELGFCLLSRHPEWRIFPISDAIARNLRLFPLWLAGALIMRGFLRYIDTQSGISMLSVQLMDGLYVLAVSPLLFAIPRELRISDQTEDTLSQPSRTQFLISLAMGISIICWLAVFSGYIPLAYTIISWISMMAISMTGLLLLSLLVTAMASTLFPASAPLGRHLVELGLPPRLVNQMCVVVPGIVNVLLLAVAYAVATSGDGFDPQQIWHQLYWLFHGQASTDGSHISLDAILLCAVLPVVGYYTINILKSWFKQRFFPTTRLDIGAQASILSILSYAAWILVGLSMLAVLGVTVKSMTWVVSALSVGIGFGLQSIVQNFVSGIILMAERPVSIGDVVTIAGVTGTVERISVRSTDIRLEDKSTMIVPNSQFITSAVKNATRAQKPGVFTIELNLPFASDLDKAMDVMARTLAACKDVDESVQPSVSMSSVSDGSALLIGSAKAANGTDIKVVRSAALFEIWKAFQENKIPVTVRQNLITV</sequence>
<evidence type="ECO:0000313" key="10">
    <source>
        <dbReference type="Proteomes" id="UP000018454"/>
    </source>
</evidence>
<protein>
    <submittedName>
        <fullName evidence="9">Potassium efflux system KefA</fullName>
    </submittedName>
</protein>
<dbReference type="Gene3D" id="3.30.70.100">
    <property type="match status" value="1"/>
</dbReference>
<dbReference type="InterPro" id="IPR011066">
    <property type="entry name" value="MscS_channel_C_sf"/>
</dbReference>
<feature type="transmembrane region" description="Helical" evidence="7">
    <location>
        <begin position="449"/>
        <end position="470"/>
    </location>
</feature>
<dbReference type="InterPro" id="IPR010920">
    <property type="entry name" value="LSM_dom_sf"/>
</dbReference>
<comment type="similarity">
    <text evidence="2">Belongs to the MscS (TC 1.A.23) family.</text>
</comment>
<comment type="subcellular location">
    <subcellularLocation>
        <location evidence="1">Cell membrane</location>
        <topology evidence="1">Multi-pass membrane protein</topology>
    </subcellularLocation>
</comment>
<feature type="transmembrane region" description="Helical" evidence="7">
    <location>
        <begin position="476"/>
        <end position="507"/>
    </location>
</feature>
<feature type="transmembrane region" description="Helical" evidence="7">
    <location>
        <begin position="528"/>
        <end position="548"/>
    </location>
</feature>
<evidence type="ECO:0000256" key="3">
    <source>
        <dbReference type="ARBA" id="ARBA00022475"/>
    </source>
</evidence>
<feature type="domain" description="Mechanosensitive ion channel MscS" evidence="8">
    <location>
        <begin position="667"/>
        <end position="733"/>
    </location>
</feature>
<feature type="transmembrane region" description="Helical" evidence="7">
    <location>
        <begin position="648"/>
        <end position="668"/>
    </location>
</feature>
<name>F1YTG1_9PROT</name>
<evidence type="ECO:0000256" key="6">
    <source>
        <dbReference type="ARBA" id="ARBA00023136"/>
    </source>
</evidence>